<evidence type="ECO:0000256" key="8">
    <source>
        <dbReference type="SAM" id="MobiDB-lite"/>
    </source>
</evidence>
<name>A0AAU2JZC6_9ACTN</name>
<keyword evidence="2 10" id="KW-0723">Serine/threonine-protein kinase</keyword>
<dbReference type="PROSITE" id="PS50011">
    <property type="entry name" value="PROTEIN_KINASE_DOM"/>
    <property type="match status" value="1"/>
</dbReference>
<dbReference type="AlphaFoldDB" id="A0AAU2JZC6"/>
<dbReference type="PROSITE" id="PS00108">
    <property type="entry name" value="PROTEIN_KINASE_ST"/>
    <property type="match status" value="1"/>
</dbReference>
<keyword evidence="4 7" id="KW-0547">Nucleotide-binding</keyword>
<dbReference type="GO" id="GO:0005524">
    <property type="term" value="F:ATP binding"/>
    <property type="evidence" value="ECO:0007669"/>
    <property type="project" value="UniProtKB-UniRule"/>
</dbReference>
<dbReference type="InterPro" id="IPR000719">
    <property type="entry name" value="Prot_kinase_dom"/>
</dbReference>
<dbReference type="EMBL" id="CP108264">
    <property type="protein sequence ID" value="WTU78179.1"/>
    <property type="molecule type" value="Genomic_DNA"/>
</dbReference>
<dbReference type="SUPFAM" id="SSF56112">
    <property type="entry name" value="Protein kinase-like (PK-like)"/>
    <property type="match status" value="1"/>
</dbReference>
<sequence length="558" mass="57771">MEMSEAGRQVIDGRFELVAPLGSGGMGTVWRARDLALHREVALKEVRPPDPATAAAQPDLAVQLRERAVREARALARLAHPHVVTIHHIVEPPAGTDGHPWIVMELVKGGSLHDRLAAGPMPVSEALRLGLDVLSALRAAHAEGVLHRDVKPANVLLRPDGSAVLTDFGIAALHGSTALTSTGVLIGSPEYIAPERVRGEEGLSASDLWSLGMLLYVAAEGVHPLRRATSLATVVAVLDEPIPAPARSGPLAPVLERLLVRDPAARPDGAELERLLRDASTALGGATPVTPPVVLGQYGPPVTATAPTPLPPPFGAVPSSPYGATTTLASTPAPRRRPVVQAAILAAVLVGGVIGVVRLLPDGSSSGGDAKGGPGVSTGPSATAALTASGGAASAASTPAAKSPAAKAQAPQGSMLTPENIRVALEALKEKTGTTTFVDLKVYDGYVLASIPTAPGAETVDAWQYRDGTAKRTGPDGTVEEGEPLIDMSTVAWDALPGLLEQSKKDLQVPEPTSRYVIVEPWMMDQVPCMRPYLSDAYGRGGYVLAGIDGKVKKVVRS</sequence>
<dbReference type="Pfam" id="PF00069">
    <property type="entry name" value="Pkinase"/>
    <property type="match status" value="1"/>
</dbReference>
<dbReference type="Gene3D" id="1.10.510.10">
    <property type="entry name" value="Transferase(Phosphotransferase) domain 1"/>
    <property type="match status" value="1"/>
</dbReference>
<dbReference type="CDD" id="cd14014">
    <property type="entry name" value="STKc_PknB_like"/>
    <property type="match status" value="1"/>
</dbReference>
<dbReference type="GO" id="GO:0004674">
    <property type="term" value="F:protein serine/threonine kinase activity"/>
    <property type="evidence" value="ECO:0007669"/>
    <property type="project" value="UniProtKB-KW"/>
</dbReference>
<feature type="binding site" evidence="7">
    <location>
        <position position="44"/>
    </location>
    <ligand>
        <name>ATP</name>
        <dbReference type="ChEBI" id="CHEBI:30616"/>
    </ligand>
</feature>
<evidence type="ECO:0000256" key="7">
    <source>
        <dbReference type="PROSITE-ProRule" id="PRU10141"/>
    </source>
</evidence>
<keyword evidence="6 7" id="KW-0067">ATP-binding</keyword>
<feature type="domain" description="Protein kinase" evidence="9">
    <location>
        <begin position="15"/>
        <end position="276"/>
    </location>
</feature>
<dbReference type="InterPro" id="IPR008271">
    <property type="entry name" value="Ser/Thr_kinase_AS"/>
</dbReference>
<dbReference type="PANTHER" id="PTHR43289">
    <property type="entry name" value="MITOGEN-ACTIVATED PROTEIN KINASE KINASE KINASE 20-RELATED"/>
    <property type="match status" value="1"/>
</dbReference>
<keyword evidence="3" id="KW-0808">Transferase</keyword>
<dbReference type="SMART" id="SM00220">
    <property type="entry name" value="S_TKc"/>
    <property type="match status" value="1"/>
</dbReference>
<dbReference type="InterPro" id="IPR011009">
    <property type="entry name" value="Kinase-like_dom_sf"/>
</dbReference>
<evidence type="ECO:0000256" key="4">
    <source>
        <dbReference type="ARBA" id="ARBA00022741"/>
    </source>
</evidence>
<organism evidence="10">
    <name type="scientific">Streptomyces sp. NBC_00049</name>
    <dbReference type="NCBI Taxonomy" id="2903617"/>
    <lineage>
        <taxon>Bacteria</taxon>
        <taxon>Bacillati</taxon>
        <taxon>Actinomycetota</taxon>
        <taxon>Actinomycetes</taxon>
        <taxon>Kitasatosporales</taxon>
        <taxon>Streptomycetaceae</taxon>
        <taxon>Streptomyces</taxon>
    </lineage>
</organism>
<feature type="region of interest" description="Disordered" evidence="8">
    <location>
        <begin position="364"/>
        <end position="383"/>
    </location>
</feature>
<proteinExistence type="predicted"/>
<keyword evidence="5 10" id="KW-0418">Kinase</keyword>
<dbReference type="InterPro" id="IPR017441">
    <property type="entry name" value="Protein_kinase_ATP_BS"/>
</dbReference>
<evidence type="ECO:0000256" key="3">
    <source>
        <dbReference type="ARBA" id="ARBA00022679"/>
    </source>
</evidence>
<gene>
    <name evidence="10" type="ORF">OG327_35470</name>
</gene>
<evidence type="ECO:0000256" key="2">
    <source>
        <dbReference type="ARBA" id="ARBA00022527"/>
    </source>
</evidence>
<evidence type="ECO:0000256" key="1">
    <source>
        <dbReference type="ARBA" id="ARBA00012513"/>
    </source>
</evidence>
<evidence type="ECO:0000256" key="5">
    <source>
        <dbReference type="ARBA" id="ARBA00022777"/>
    </source>
</evidence>
<dbReference type="PROSITE" id="PS00107">
    <property type="entry name" value="PROTEIN_KINASE_ATP"/>
    <property type="match status" value="1"/>
</dbReference>
<dbReference type="Gene3D" id="3.30.200.20">
    <property type="entry name" value="Phosphorylase Kinase, domain 1"/>
    <property type="match status" value="1"/>
</dbReference>
<dbReference type="EC" id="2.7.11.1" evidence="1"/>
<reference evidence="10" key="1">
    <citation type="submission" date="2022-10" db="EMBL/GenBank/DDBJ databases">
        <title>The complete genomes of actinobacterial strains from the NBC collection.</title>
        <authorList>
            <person name="Joergensen T.S."/>
            <person name="Alvarez Arevalo M."/>
            <person name="Sterndorff E.B."/>
            <person name="Faurdal D."/>
            <person name="Vuksanovic O."/>
            <person name="Mourched A.-S."/>
            <person name="Charusanti P."/>
            <person name="Shaw S."/>
            <person name="Blin K."/>
            <person name="Weber T."/>
        </authorList>
    </citation>
    <scope>NUCLEOTIDE SEQUENCE</scope>
    <source>
        <strain evidence="10">NBC_00049</strain>
    </source>
</reference>
<dbReference type="PANTHER" id="PTHR43289:SF6">
    <property type="entry name" value="SERINE_THREONINE-PROTEIN KINASE NEKL-3"/>
    <property type="match status" value="1"/>
</dbReference>
<evidence type="ECO:0000259" key="9">
    <source>
        <dbReference type="PROSITE" id="PS50011"/>
    </source>
</evidence>
<protein>
    <recommendedName>
        <fullName evidence="1">non-specific serine/threonine protein kinase</fullName>
        <ecNumber evidence="1">2.7.11.1</ecNumber>
    </recommendedName>
</protein>
<evidence type="ECO:0000256" key="6">
    <source>
        <dbReference type="ARBA" id="ARBA00022840"/>
    </source>
</evidence>
<accession>A0AAU2JZC6</accession>
<feature type="compositionally biased region" description="Gly residues" evidence="8">
    <location>
        <begin position="365"/>
        <end position="376"/>
    </location>
</feature>
<evidence type="ECO:0000313" key="10">
    <source>
        <dbReference type="EMBL" id="WTU78179.1"/>
    </source>
</evidence>